<dbReference type="InterPro" id="IPR036928">
    <property type="entry name" value="AS_sf"/>
</dbReference>
<evidence type="ECO:0000313" key="1">
    <source>
        <dbReference type="EMBL" id="PYH88604.1"/>
    </source>
</evidence>
<evidence type="ECO:0008006" key="3">
    <source>
        <dbReference type="Google" id="ProtNLM"/>
    </source>
</evidence>
<dbReference type="Gene3D" id="3.90.1300.10">
    <property type="entry name" value="Amidase signature (AS) domain"/>
    <property type="match status" value="1"/>
</dbReference>
<name>A0A319CTU9_9EURO</name>
<dbReference type="OrthoDB" id="566138at2759"/>
<dbReference type="PANTHER" id="PTHR42678">
    <property type="entry name" value="AMIDASE"/>
    <property type="match status" value="1"/>
</dbReference>
<keyword evidence="2" id="KW-1185">Reference proteome</keyword>
<evidence type="ECO:0000313" key="2">
    <source>
        <dbReference type="Proteomes" id="UP000247810"/>
    </source>
</evidence>
<protein>
    <recommendedName>
        <fullName evidence="3">Amidase domain-containing protein</fullName>
    </recommendedName>
</protein>
<sequence length="156" mass="15969">MTEFCGLKATCMTAGFAPLSLGTETSGSICMPEPHPDQTDLIDPLSSPMTEATASAAKAHGQRAAGLLGIDATLDEHQIDVIIGPGDCAIGGVAALAGYPTGMVPMGRLDGPGGMGQPQGLMLVSRAGGEAKMLEFMQLWETVVGPWKVQAGSSWP</sequence>
<proteinExistence type="predicted"/>
<gene>
    <name evidence="1" type="ORF">BO71DRAFT_435576</name>
</gene>
<accession>A0A319CTU9</accession>
<dbReference type="SUPFAM" id="SSF75304">
    <property type="entry name" value="Amidase signature (AS) enzymes"/>
    <property type="match status" value="1"/>
</dbReference>
<dbReference type="AlphaFoldDB" id="A0A319CTU9"/>
<dbReference type="PANTHER" id="PTHR42678:SF34">
    <property type="entry name" value="OS04G0183300 PROTEIN"/>
    <property type="match status" value="1"/>
</dbReference>
<dbReference type="EMBL" id="KZ826078">
    <property type="protein sequence ID" value="PYH88604.1"/>
    <property type="molecule type" value="Genomic_DNA"/>
</dbReference>
<organism evidence="1 2">
    <name type="scientific">Aspergillus ellipticus CBS 707.79</name>
    <dbReference type="NCBI Taxonomy" id="1448320"/>
    <lineage>
        <taxon>Eukaryota</taxon>
        <taxon>Fungi</taxon>
        <taxon>Dikarya</taxon>
        <taxon>Ascomycota</taxon>
        <taxon>Pezizomycotina</taxon>
        <taxon>Eurotiomycetes</taxon>
        <taxon>Eurotiomycetidae</taxon>
        <taxon>Eurotiales</taxon>
        <taxon>Aspergillaceae</taxon>
        <taxon>Aspergillus</taxon>
        <taxon>Aspergillus subgen. Circumdati</taxon>
    </lineage>
</organism>
<dbReference type="Proteomes" id="UP000247810">
    <property type="component" value="Unassembled WGS sequence"/>
</dbReference>
<reference evidence="1 2" key="1">
    <citation type="submission" date="2018-02" db="EMBL/GenBank/DDBJ databases">
        <title>The genomes of Aspergillus section Nigri reveals drivers in fungal speciation.</title>
        <authorList>
            <consortium name="DOE Joint Genome Institute"/>
            <person name="Vesth T.C."/>
            <person name="Nybo J."/>
            <person name="Theobald S."/>
            <person name="Brandl J."/>
            <person name="Frisvad J.C."/>
            <person name="Nielsen K.F."/>
            <person name="Lyhne E.K."/>
            <person name="Kogle M.E."/>
            <person name="Kuo A."/>
            <person name="Riley R."/>
            <person name="Clum A."/>
            <person name="Nolan M."/>
            <person name="Lipzen A."/>
            <person name="Salamov A."/>
            <person name="Henrissat B."/>
            <person name="Wiebenga A."/>
            <person name="De vries R.P."/>
            <person name="Grigoriev I.V."/>
            <person name="Mortensen U.H."/>
            <person name="Andersen M.R."/>
            <person name="Baker S.E."/>
        </authorList>
    </citation>
    <scope>NUCLEOTIDE SEQUENCE [LARGE SCALE GENOMIC DNA]</scope>
    <source>
        <strain evidence="1 2">CBS 707.79</strain>
    </source>
</reference>
<dbReference type="VEuPathDB" id="FungiDB:BO71DRAFT_435576"/>
<dbReference type="STRING" id="1448320.A0A319CTU9"/>